<dbReference type="PANTHER" id="PTHR33048">
    <property type="entry name" value="PTH11-LIKE INTEGRAL MEMBRANE PROTEIN (AFU_ORTHOLOGUE AFUA_5G11245)"/>
    <property type="match status" value="1"/>
</dbReference>
<evidence type="ECO:0000256" key="7">
    <source>
        <dbReference type="SAM" id="Phobius"/>
    </source>
</evidence>
<comment type="caution">
    <text evidence="9">The sequence shown here is derived from an EMBL/GenBank/DDBJ whole genome shotgun (WGS) entry which is preliminary data.</text>
</comment>
<feature type="compositionally biased region" description="Basic and acidic residues" evidence="6">
    <location>
        <begin position="298"/>
        <end position="315"/>
    </location>
</feature>
<gene>
    <name evidence="9" type="ORF">XA68_15475</name>
</gene>
<dbReference type="OrthoDB" id="4682787at2759"/>
<evidence type="ECO:0000256" key="5">
    <source>
        <dbReference type="ARBA" id="ARBA00038359"/>
    </source>
</evidence>
<keyword evidence="4 7" id="KW-0472">Membrane</keyword>
<dbReference type="PANTHER" id="PTHR33048:SF96">
    <property type="entry name" value="INTEGRAL MEMBRANE PROTEIN"/>
    <property type="match status" value="1"/>
</dbReference>
<sequence>MDLSDFIRPGVDLRQDHGPALVATCAVFLPLTWLAVGLRTYARAILTRNFQIDDWFMLIAQLTFTLECAFVIAGVSRGLGKHNAALSIPDLVAALMWQSIATTIYILDMMFVKLSIGIFLLRLSNVWAVYKWILWISLIIVTLWSIGLFLWDIFQCIPVQKQWDFRIQHGTCASPKAIVDSVIALTVLTVSSDWLYALLPIPMVWNVKMTRQAKATVIVILGLGIFASIATLVRLRFLDGLRRIDDLSYTASDTLIWSLIEPGVAIFASSMATIRPLLRFCKIKGFTTQFTKNGTVADKSEAQQDPGHDQGKKPGPDGQGLQAFNISEISLNSPGGAMVNGSGQQDSPSFLNNDRRQATPLEVCKQRAQDRKNSVKKGTWAAYGISDISLDSIEMEDEGEEIEITRTMTNFGSLSLENFGSSPRGGQLVPTESRPLSHSKSDTFVIEDHRRTWTWQHPPLSTSPLADDVDLEAQSPNKGKARDYGVEEEEEGEEKEEEEEGEKRGGNAAVRDGMQGRFGEEEEEEEEEEDEDDDERIWDEVRRRWC</sequence>
<comment type="similarity">
    <text evidence="5">Belongs to the SAT4 family.</text>
</comment>
<evidence type="ECO:0000256" key="4">
    <source>
        <dbReference type="ARBA" id="ARBA00023136"/>
    </source>
</evidence>
<evidence type="ECO:0000256" key="2">
    <source>
        <dbReference type="ARBA" id="ARBA00022692"/>
    </source>
</evidence>
<dbReference type="STRING" id="268505.A0A2A9P6J6"/>
<evidence type="ECO:0000313" key="9">
    <source>
        <dbReference type="EMBL" id="PFH57135.1"/>
    </source>
</evidence>
<evidence type="ECO:0000256" key="3">
    <source>
        <dbReference type="ARBA" id="ARBA00022989"/>
    </source>
</evidence>
<feature type="compositionally biased region" description="Acidic residues" evidence="6">
    <location>
        <begin position="486"/>
        <end position="500"/>
    </location>
</feature>
<dbReference type="Proteomes" id="UP000037136">
    <property type="component" value="Unassembled WGS sequence"/>
</dbReference>
<keyword evidence="10" id="KW-1185">Reference proteome</keyword>
<name>A0A2A9P6J6_OPHUN</name>
<feature type="transmembrane region" description="Helical" evidence="7">
    <location>
        <begin position="95"/>
        <end position="120"/>
    </location>
</feature>
<feature type="transmembrane region" description="Helical" evidence="7">
    <location>
        <begin position="20"/>
        <end position="42"/>
    </location>
</feature>
<feature type="transmembrane region" description="Helical" evidence="7">
    <location>
        <begin position="217"/>
        <end position="235"/>
    </location>
</feature>
<feature type="transmembrane region" description="Helical" evidence="7">
    <location>
        <begin position="54"/>
        <end position="75"/>
    </location>
</feature>
<feature type="domain" description="Rhodopsin" evidence="8">
    <location>
        <begin position="38"/>
        <end position="279"/>
    </location>
</feature>
<feature type="transmembrane region" description="Helical" evidence="7">
    <location>
        <begin position="183"/>
        <end position="205"/>
    </location>
</feature>
<organism evidence="9 10">
    <name type="scientific">Ophiocordyceps unilateralis</name>
    <name type="common">Zombie-ant fungus</name>
    <name type="synonym">Torrubia unilateralis</name>
    <dbReference type="NCBI Taxonomy" id="268505"/>
    <lineage>
        <taxon>Eukaryota</taxon>
        <taxon>Fungi</taxon>
        <taxon>Dikarya</taxon>
        <taxon>Ascomycota</taxon>
        <taxon>Pezizomycotina</taxon>
        <taxon>Sordariomycetes</taxon>
        <taxon>Hypocreomycetidae</taxon>
        <taxon>Hypocreales</taxon>
        <taxon>Ophiocordycipitaceae</taxon>
        <taxon>Ophiocordyceps</taxon>
    </lineage>
</organism>
<feature type="region of interest" description="Disordered" evidence="6">
    <location>
        <begin position="417"/>
        <end position="441"/>
    </location>
</feature>
<dbReference type="Pfam" id="PF20684">
    <property type="entry name" value="Fung_rhodopsin"/>
    <property type="match status" value="1"/>
</dbReference>
<comment type="subcellular location">
    <subcellularLocation>
        <location evidence="1">Membrane</location>
        <topology evidence="1">Multi-pass membrane protein</topology>
    </subcellularLocation>
</comment>
<reference evidence="9 10" key="1">
    <citation type="journal article" date="2015" name="BMC Genomics">
        <title>Gene expression during zombie ant biting behavior reflects the complexity underlying fungal parasitic behavioral manipulation.</title>
        <authorList>
            <person name="de Bekker C."/>
            <person name="Ohm R.A."/>
            <person name="Loreto R.G."/>
            <person name="Sebastian A."/>
            <person name="Albert I."/>
            <person name="Merrow M."/>
            <person name="Brachmann A."/>
            <person name="Hughes D.P."/>
        </authorList>
    </citation>
    <scope>NUCLEOTIDE SEQUENCE [LARGE SCALE GENOMIC DNA]</scope>
    <source>
        <strain evidence="9 10">SC16a</strain>
    </source>
</reference>
<feature type="transmembrane region" description="Helical" evidence="7">
    <location>
        <begin position="132"/>
        <end position="154"/>
    </location>
</feature>
<feature type="region of interest" description="Disordered" evidence="6">
    <location>
        <begin position="295"/>
        <end position="321"/>
    </location>
</feature>
<reference evidence="9 10" key="2">
    <citation type="journal article" date="2017" name="Sci. Rep.">
        <title>Ant-infecting Ophiocordyceps genomes reveal a high diversity of potential behavioral manipulation genes and a possible major role for enterotoxins.</title>
        <authorList>
            <person name="de Bekker C."/>
            <person name="Ohm R.A."/>
            <person name="Evans H.C."/>
            <person name="Brachmann A."/>
            <person name="Hughes D.P."/>
        </authorList>
    </citation>
    <scope>NUCLEOTIDE SEQUENCE [LARGE SCALE GENOMIC DNA]</scope>
    <source>
        <strain evidence="9 10">SC16a</strain>
    </source>
</reference>
<accession>A0A2A9P6J6</accession>
<evidence type="ECO:0000259" key="8">
    <source>
        <dbReference type="Pfam" id="PF20684"/>
    </source>
</evidence>
<protein>
    <recommendedName>
        <fullName evidence="8">Rhodopsin domain-containing protein</fullName>
    </recommendedName>
</protein>
<keyword evidence="3 7" id="KW-1133">Transmembrane helix</keyword>
<feature type="compositionally biased region" description="Acidic residues" evidence="6">
    <location>
        <begin position="520"/>
        <end position="537"/>
    </location>
</feature>
<dbReference type="InterPro" id="IPR049326">
    <property type="entry name" value="Rhodopsin_dom_fungi"/>
</dbReference>
<keyword evidence="2 7" id="KW-0812">Transmembrane</keyword>
<dbReference type="InterPro" id="IPR052337">
    <property type="entry name" value="SAT4-like"/>
</dbReference>
<feature type="compositionally biased region" description="Polar residues" evidence="6">
    <location>
        <begin position="455"/>
        <end position="464"/>
    </location>
</feature>
<proteinExistence type="inferred from homology"/>
<feature type="region of interest" description="Disordered" evidence="6">
    <location>
        <begin position="455"/>
        <end position="538"/>
    </location>
</feature>
<dbReference type="EMBL" id="LAZP02000451">
    <property type="protein sequence ID" value="PFH57135.1"/>
    <property type="molecule type" value="Genomic_DNA"/>
</dbReference>
<evidence type="ECO:0000313" key="10">
    <source>
        <dbReference type="Proteomes" id="UP000037136"/>
    </source>
</evidence>
<dbReference type="AlphaFoldDB" id="A0A2A9P6J6"/>
<evidence type="ECO:0000256" key="1">
    <source>
        <dbReference type="ARBA" id="ARBA00004141"/>
    </source>
</evidence>
<evidence type="ECO:0000256" key="6">
    <source>
        <dbReference type="SAM" id="MobiDB-lite"/>
    </source>
</evidence>
<dbReference type="GO" id="GO:0016020">
    <property type="term" value="C:membrane"/>
    <property type="evidence" value="ECO:0007669"/>
    <property type="project" value="UniProtKB-SubCell"/>
</dbReference>